<evidence type="ECO:0000313" key="3">
    <source>
        <dbReference type="Proteomes" id="UP001596461"/>
    </source>
</evidence>
<dbReference type="Proteomes" id="UP001596461">
    <property type="component" value="Unassembled WGS sequence"/>
</dbReference>
<feature type="transmembrane region" description="Helical" evidence="1">
    <location>
        <begin position="44"/>
        <end position="64"/>
    </location>
</feature>
<organism evidence="2 3">
    <name type="scientific">Halobaculum lipolyticum</name>
    <dbReference type="NCBI Taxonomy" id="3032001"/>
    <lineage>
        <taxon>Archaea</taxon>
        <taxon>Methanobacteriati</taxon>
        <taxon>Methanobacteriota</taxon>
        <taxon>Stenosarchaea group</taxon>
        <taxon>Halobacteria</taxon>
        <taxon>Halobacteriales</taxon>
        <taxon>Haloferacaceae</taxon>
        <taxon>Halobaculum</taxon>
    </lineage>
</organism>
<feature type="transmembrane region" description="Helical" evidence="1">
    <location>
        <begin position="20"/>
        <end position="37"/>
    </location>
</feature>
<feature type="transmembrane region" description="Helical" evidence="1">
    <location>
        <begin position="89"/>
        <end position="110"/>
    </location>
</feature>
<evidence type="ECO:0008006" key="4">
    <source>
        <dbReference type="Google" id="ProtNLM"/>
    </source>
</evidence>
<feature type="transmembrane region" description="Helical" evidence="1">
    <location>
        <begin position="160"/>
        <end position="182"/>
    </location>
</feature>
<dbReference type="EMBL" id="JBHTAH010000002">
    <property type="protein sequence ID" value="MFC7068586.1"/>
    <property type="molecule type" value="Genomic_DNA"/>
</dbReference>
<sequence>MSHQLPEEWVVRDARVNAGIAWTVTAVLALVAVVAVLDGLLAMAAVAAVATFVAVVPPLVARAWTHTVSWPLLLVASVPLAVGTGRPGFLGDVVVGVSVATLALLVVVALQLVTSVRMTPGFAVVFVVIATLATAGFWAVGSAASAVLFGTRFLETNDELMAVFTAAAVAGVGAGLLFRWYFRRLLVRDGEATAEEPEVAA</sequence>
<evidence type="ECO:0000256" key="1">
    <source>
        <dbReference type="SAM" id="Phobius"/>
    </source>
</evidence>
<name>A0ABD5W5G2_9EURY</name>
<accession>A0ABD5W5G2</accession>
<protein>
    <recommendedName>
        <fullName evidence="4">HPP family protein</fullName>
    </recommendedName>
</protein>
<keyword evidence="1" id="KW-1133">Transmembrane helix</keyword>
<evidence type="ECO:0000313" key="2">
    <source>
        <dbReference type="EMBL" id="MFC7068586.1"/>
    </source>
</evidence>
<gene>
    <name evidence="2" type="ORF">ACFQL9_02955</name>
</gene>
<keyword evidence="3" id="KW-1185">Reference proteome</keyword>
<comment type="caution">
    <text evidence="2">The sequence shown here is derived from an EMBL/GenBank/DDBJ whole genome shotgun (WGS) entry which is preliminary data.</text>
</comment>
<proteinExistence type="predicted"/>
<dbReference type="AlphaFoldDB" id="A0ABD5W5G2"/>
<dbReference type="GeneID" id="81126896"/>
<keyword evidence="1" id="KW-0812">Transmembrane</keyword>
<dbReference type="RefSeq" id="WP_284033604.1">
    <property type="nucleotide sequence ID" value="NZ_CP126155.1"/>
</dbReference>
<reference evidence="2 3" key="1">
    <citation type="journal article" date="2019" name="Int. J. Syst. Evol. Microbiol.">
        <title>The Global Catalogue of Microorganisms (GCM) 10K type strain sequencing project: providing services to taxonomists for standard genome sequencing and annotation.</title>
        <authorList>
            <consortium name="The Broad Institute Genomics Platform"/>
            <consortium name="The Broad Institute Genome Sequencing Center for Infectious Disease"/>
            <person name="Wu L."/>
            <person name="Ma J."/>
        </authorList>
    </citation>
    <scope>NUCLEOTIDE SEQUENCE [LARGE SCALE GENOMIC DNA]</scope>
    <source>
        <strain evidence="2 3">DT31</strain>
    </source>
</reference>
<keyword evidence="1" id="KW-0472">Membrane</keyword>
<feature type="transmembrane region" description="Helical" evidence="1">
    <location>
        <begin position="122"/>
        <end position="140"/>
    </location>
</feature>